<feature type="domain" description="Phage head morphogenesis" evidence="1">
    <location>
        <begin position="215"/>
        <end position="323"/>
    </location>
</feature>
<dbReference type="AlphaFoldDB" id="A0A2X2CJJ8"/>
<evidence type="ECO:0000313" key="2">
    <source>
        <dbReference type="EMBL" id="SPZ07494.1"/>
    </source>
</evidence>
<gene>
    <name evidence="2" type="ORF">NCTC11842_02358</name>
</gene>
<accession>A0A2X2CJJ8</accession>
<dbReference type="EMBL" id="UAUF01000012">
    <property type="protein sequence ID" value="SPZ07494.1"/>
    <property type="molecule type" value="Genomic_DNA"/>
</dbReference>
<evidence type="ECO:0000259" key="1">
    <source>
        <dbReference type="Pfam" id="PF04233"/>
    </source>
</evidence>
<proteinExistence type="predicted"/>
<reference evidence="2 3" key="1">
    <citation type="submission" date="2018-06" db="EMBL/GenBank/DDBJ databases">
        <authorList>
            <consortium name="Pathogen Informatics"/>
            <person name="Doyle S."/>
        </authorList>
    </citation>
    <scope>NUCLEOTIDE SEQUENCE [LARGE SCALE GENOMIC DNA]</scope>
    <source>
        <strain evidence="2 3">NCTC11842</strain>
    </source>
</reference>
<dbReference type="InterPro" id="IPR006528">
    <property type="entry name" value="Phage_head_morphogenesis_dom"/>
</dbReference>
<dbReference type="RefSeq" id="WP_112297790.1">
    <property type="nucleotide sequence ID" value="NZ_UAUF01000012.1"/>
</dbReference>
<name>A0A2X2CJJ8_PSELU</name>
<dbReference type="Proteomes" id="UP000250443">
    <property type="component" value="Unassembled WGS sequence"/>
</dbReference>
<evidence type="ECO:0000313" key="3">
    <source>
        <dbReference type="Proteomes" id="UP000250443"/>
    </source>
</evidence>
<dbReference type="Pfam" id="PF04233">
    <property type="entry name" value="Phage_Mu_F"/>
    <property type="match status" value="1"/>
</dbReference>
<organism evidence="2 3">
    <name type="scientific">Pseudomonas luteola</name>
    <dbReference type="NCBI Taxonomy" id="47886"/>
    <lineage>
        <taxon>Bacteria</taxon>
        <taxon>Pseudomonadati</taxon>
        <taxon>Pseudomonadota</taxon>
        <taxon>Gammaproteobacteria</taxon>
        <taxon>Pseudomonadales</taxon>
        <taxon>Pseudomonadaceae</taxon>
        <taxon>Pseudomonas</taxon>
    </lineage>
</organism>
<sequence length="333" mass="36861">MTEAEILRNIEGLEPRLQRAYLDQIRSVVDAATIAEIERLIERQDERGVSELLYLGVFAALMEASRAAYMVGATSEKVKPPRPGAKPIEFDVNQTEAQADIQKGAADLLEEISSNQREAISVTMRAGLNRGQTARETALDIIGRVSAQTGNRSGGVVGLAGNDAQAIVRATEQLLSGDPVQMRQYLNRIDRDRRLDKIVQEAIAAEKPVSNADVKKIIGQYADRKLQSRAQMIAQSEAHKAYNAGWNRLYAQLLQQDVPPESVEKIWRSKGDDKVRHTHALLNGQRVQFNQPFQSPKGAQMMFPGDDSQGAGWDELAHCRCTVSYRVKRAAKG</sequence>
<protein>
    <submittedName>
        <fullName evidence="2">Phage Mu protein F like protein</fullName>
    </submittedName>
</protein>